<protein>
    <recommendedName>
        <fullName evidence="9">RanBD1 domain-containing protein</fullName>
    </recommendedName>
</protein>
<evidence type="ECO:0000256" key="5">
    <source>
        <dbReference type="ARBA" id="ARBA00023010"/>
    </source>
</evidence>
<keyword evidence="4" id="KW-0653">Protein transport</keyword>
<feature type="compositionally biased region" description="Polar residues" evidence="8">
    <location>
        <begin position="127"/>
        <end position="142"/>
    </location>
</feature>
<evidence type="ECO:0000256" key="3">
    <source>
        <dbReference type="ARBA" id="ARBA00022816"/>
    </source>
</evidence>
<evidence type="ECO:0000256" key="6">
    <source>
        <dbReference type="ARBA" id="ARBA00023132"/>
    </source>
</evidence>
<accession>A0A9N9TI31</accession>
<dbReference type="GO" id="GO:0005643">
    <property type="term" value="C:nuclear pore"/>
    <property type="evidence" value="ECO:0007669"/>
    <property type="project" value="UniProtKB-SubCell"/>
</dbReference>
<dbReference type="InterPro" id="IPR015007">
    <property type="entry name" value="NUP2/50/61"/>
</dbReference>
<evidence type="ECO:0000259" key="9">
    <source>
        <dbReference type="PROSITE" id="PS50196"/>
    </source>
</evidence>
<feature type="compositionally biased region" description="Low complexity" evidence="8">
    <location>
        <begin position="247"/>
        <end position="263"/>
    </location>
</feature>
<dbReference type="Pfam" id="PF08911">
    <property type="entry name" value="NUP50"/>
    <property type="match status" value="1"/>
</dbReference>
<dbReference type="SMART" id="SM00160">
    <property type="entry name" value="RanBD"/>
    <property type="match status" value="1"/>
</dbReference>
<dbReference type="EMBL" id="OU900094">
    <property type="protein sequence ID" value="CAG9854214.1"/>
    <property type="molecule type" value="Genomic_DNA"/>
</dbReference>
<evidence type="ECO:0000256" key="7">
    <source>
        <dbReference type="ARBA" id="ARBA00023242"/>
    </source>
</evidence>
<evidence type="ECO:0000256" key="4">
    <source>
        <dbReference type="ARBA" id="ARBA00022927"/>
    </source>
</evidence>
<keyword evidence="2" id="KW-0813">Transport</keyword>
<proteinExistence type="predicted"/>
<dbReference type="InterPro" id="IPR000156">
    <property type="entry name" value="Ran_bind_dom"/>
</dbReference>
<feature type="compositionally biased region" description="Basic and acidic residues" evidence="8">
    <location>
        <begin position="26"/>
        <end position="37"/>
    </location>
</feature>
<dbReference type="PANTHER" id="PTHR38697:SF1">
    <property type="entry name" value="NUCLEAR PORE COMPLEX PROTEIN SIMILAR TO S. CEREVISIAE NUP2 (EUROFUNG)"/>
    <property type="match status" value="1"/>
</dbReference>
<dbReference type="Pfam" id="PF00638">
    <property type="entry name" value="Ran_BP1"/>
    <property type="match status" value="1"/>
</dbReference>
<dbReference type="PANTHER" id="PTHR38697">
    <property type="entry name" value="NUCLEAR PORE COMPLEX PROTEIN SIMILAR TO S. CEREVISIAE NUP2 (EUROFUNG)"/>
    <property type="match status" value="1"/>
</dbReference>
<keyword evidence="7" id="KW-0539">Nucleus</keyword>
<name>A0A9N9TI31_PHYSR</name>
<evidence type="ECO:0000256" key="1">
    <source>
        <dbReference type="ARBA" id="ARBA00004567"/>
    </source>
</evidence>
<dbReference type="PROSITE" id="PS50196">
    <property type="entry name" value="RANBD1"/>
    <property type="match status" value="1"/>
</dbReference>
<evidence type="ECO:0000313" key="10">
    <source>
        <dbReference type="EMBL" id="CAG9854214.1"/>
    </source>
</evidence>
<comment type="subcellular location">
    <subcellularLocation>
        <location evidence="1">Nucleus</location>
        <location evidence="1">Nuclear pore complex</location>
    </subcellularLocation>
</comment>
<keyword evidence="6" id="KW-0906">Nuclear pore complex</keyword>
<sequence length="456" mass="49688">MASKRGASSDLNHDNWNQEDEPEESGTFKRASDESLKGRVIKAARRRNPISSITGADGGEKKSAFTGFSGFGKDTPTSSAFSFLSNLGSSNTPPKVNGTEEKSKSDIASFKFSSNIVHNDSKVGRSQLDNANSNTNNSIKSSDYYSKLKGLNQSVSNWIKKHVDANPLISLQPIFKDYEKYFNELENEKDSKQDAAKSDSNNVSSMSMFVFKPTSSIPDSTTEKTQPENKKPSEVPPKNSESTPPKFSFGPSATSASATPSFSFGTSSTNSSGLFSFGKPTNNSTSATVTTPSFSFEVKSNPTTTFSNPAPFTFGNAATKPANDEENKEADDDEEPPKNDFTPVIEEDHIYMIRCKVFVKKDNQFGDRGVGNLFLKPIKDSEKVQLIVRADTKLGNIVLNLILSESIPTKRLGNKDVMLVCVPTPSTAPPPVPVLLRVKSSEQADELLQTLEKHKK</sequence>
<dbReference type="Gene3D" id="2.30.29.30">
    <property type="entry name" value="Pleckstrin-homology domain (PH domain)/Phosphotyrosine-binding domain (PTB)"/>
    <property type="match status" value="1"/>
</dbReference>
<feature type="compositionally biased region" description="Basic and acidic residues" evidence="8">
    <location>
        <begin position="187"/>
        <end position="197"/>
    </location>
</feature>
<feature type="region of interest" description="Disordered" evidence="8">
    <location>
        <begin position="305"/>
        <end position="342"/>
    </location>
</feature>
<evidence type="ECO:0000256" key="8">
    <source>
        <dbReference type="SAM" id="MobiDB-lite"/>
    </source>
</evidence>
<evidence type="ECO:0000313" key="11">
    <source>
        <dbReference type="Proteomes" id="UP001153712"/>
    </source>
</evidence>
<reference evidence="10" key="1">
    <citation type="submission" date="2022-01" db="EMBL/GenBank/DDBJ databases">
        <authorList>
            <person name="King R."/>
        </authorList>
    </citation>
    <scope>NUCLEOTIDE SEQUENCE</scope>
</reference>
<feature type="compositionally biased region" description="Acidic residues" evidence="8">
    <location>
        <begin position="324"/>
        <end position="335"/>
    </location>
</feature>
<feature type="region of interest" description="Disordered" evidence="8">
    <location>
        <begin position="187"/>
        <end position="263"/>
    </location>
</feature>
<feature type="compositionally biased region" description="Basic residues" evidence="8">
    <location>
        <begin position="39"/>
        <end position="48"/>
    </location>
</feature>
<feature type="region of interest" description="Disordered" evidence="8">
    <location>
        <begin position="82"/>
        <end position="104"/>
    </location>
</feature>
<keyword evidence="3" id="KW-0509">mRNA transport</keyword>
<feature type="compositionally biased region" description="Basic and acidic residues" evidence="8">
    <location>
        <begin position="221"/>
        <end position="233"/>
    </location>
</feature>
<feature type="domain" description="RanBD1" evidence="9">
    <location>
        <begin position="346"/>
        <end position="456"/>
    </location>
</feature>
<feature type="compositionally biased region" description="Polar residues" evidence="8">
    <location>
        <begin position="198"/>
        <end position="220"/>
    </location>
</feature>
<keyword evidence="11" id="KW-1185">Reference proteome</keyword>
<evidence type="ECO:0000256" key="2">
    <source>
        <dbReference type="ARBA" id="ARBA00022448"/>
    </source>
</evidence>
<gene>
    <name evidence="10" type="ORF">PHYEVI_LOCUS678</name>
</gene>
<feature type="region of interest" description="Disordered" evidence="8">
    <location>
        <begin position="1"/>
        <end position="69"/>
    </location>
</feature>
<dbReference type="CDD" id="cd13170">
    <property type="entry name" value="RanBD_NUP50"/>
    <property type="match status" value="1"/>
</dbReference>
<dbReference type="InterPro" id="IPR011993">
    <property type="entry name" value="PH-like_dom_sf"/>
</dbReference>
<dbReference type="OrthoDB" id="10062131at2759"/>
<dbReference type="InterPro" id="IPR053074">
    <property type="entry name" value="NPC_Nucleoporin"/>
</dbReference>
<dbReference type="AlphaFoldDB" id="A0A9N9TI31"/>
<dbReference type="GO" id="GO:0051028">
    <property type="term" value="P:mRNA transport"/>
    <property type="evidence" value="ECO:0007669"/>
    <property type="project" value="UniProtKB-KW"/>
</dbReference>
<feature type="compositionally biased region" description="Polar residues" evidence="8">
    <location>
        <begin position="82"/>
        <end position="94"/>
    </location>
</feature>
<keyword evidence="5" id="KW-0811">Translocation</keyword>
<organism evidence="10 11">
    <name type="scientific">Phyllotreta striolata</name>
    <name type="common">Striped flea beetle</name>
    <name type="synonym">Crioceris striolata</name>
    <dbReference type="NCBI Taxonomy" id="444603"/>
    <lineage>
        <taxon>Eukaryota</taxon>
        <taxon>Metazoa</taxon>
        <taxon>Ecdysozoa</taxon>
        <taxon>Arthropoda</taxon>
        <taxon>Hexapoda</taxon>
        <taxon>Insecta</taxon>
        <taxon>Pterygota</taxon>
        <taxon>Neoptera</taxon>
        <taxon>Endopterygota</taxon>
        <taxon>Coleoptera</taxon>
        <taxon>Polyphaga</taxon>
        <taxon>Cucujiformia</taxon>
        <taxon>Chrysomeloidea</taxon>
        <taxon>Chrysomelidae</taxon>
        <taxon>Galerucinae</taxon>
        <taxon>Alticini</taxon>
        <taxon>Phyllotreta</taxon>
    </lineage>
</organism>
<dbReference type="GO" id="GO:0015031">
    <property type="term" value="P:protein transport"/>
    <property type="evidence" value="ECO:0007669"/>
    <property type="project" value="UniProtKB-KW"/>
</dbReference>
<feature type="region of interest" description="Disordered" evidence="8">
    <location>
        <begin position="121"/>
        <end position="142"/>
    </location>
</feature>
<dbReference type="Proteomes" id="UP001153712">
    <property type="component" value="Chromosome 1"/>
</dbReference>
<dbReference type="SUPFAM" id="SSF50729">
    <property type="entry name" value="PH domain-like"/>
    <property type="match status" value="1"/>
</dbReference>